<name>A0ACB8V2Q3_9EURO</name>
<evidence type="ECO:0000313" key="1">
    <source>
        <dbReference type="EMBL" id="KAI2389889.1"/>
    </source>
</evidence>
<comment type="caution">
    <text evidence="1">The sequence shown here is derived from an EMBL/GenBank/DDBJ whole genome shotgun (WGS) entry which is preliminary data.</text>
</comment>
<organism evidence="1">
    <name type="scientific">Ophidiomyces ophidiicola</name>
    <dbReference type="NCBI Taxonomy" id="1387563"/>
    <lineage>
        <taxon>Eukaryota</taxon>
        <taxon>Fungi</taxon>
        <taxon>Dikarya</taxon>
        <taxon>Ascomycota</taxon>
        <taxon>Pezizomycotina</taxon>
        <taxon>Eurotiomycetes</taxon>
        <taxon>Eurotiomycetidae</taxon>
        <taxon>Onygenales</taxon>
        <taxon>Onygenaceae</taxon>
        <taxon>Ophidiomyces</taxon>
    </lineage>
</organism>
<accession>A0ACB8V2Q3</accession>
<proteinExistence type="predicted"/>
<protein>
    <submittedName>
        <fullName evidence="1">Uncharacterized protein</fullName>
    </submittedName>
</protein>
<gene>
    <name evidence="1" type="ORF">LOY88_001908</name>
</gene>
<reference evidence="1" key="1">
    <citation type="journal article" date="2022" name="bioRxiv">
        <title>Population genetic analysis of Ophidiomyces ophidiicola, the causative agent of snake fungal disease, indicates recent introductions to the USA.</title>
        <authorList>
            <person name="Ladner J.T."/>
            <person name="Palmer J.M."/>
            <person name="Ettinger C.L."/>
            <person name="Stajich J.E."/>
            <person name="Farrell T.M."/>
            <person name="Glorioso B.M."/>
            <person name="Lawson B."/>
            <person name="Price S.J."/>
            <person name="Stengle A.G."/>
            <person name="Grear D.A."/>
            <person name="Lorch J.M."/>
        </authorList>
    </citation>
    <scope>NUCLEOTIDE SEQUENCE</scope>
    <source>
        <strain evidence="1">NWHC 24266-5</strain>
    </source>
</reference>
<sequence>MLVNLGFTADAAATHRHEFSKHQGERATTPTLTRVSNSLLSLGFMSSSRRTVVSSPSSESAEEPTPEAGVASPVSSQLSSSRDSFEEQRTLDDVQLGSLRKASCDTPISPSLRCPRSKTSFRFAHPPPSAHKRLRIKPRLLLQVQHVSKSSRPISALDVIPSSSFGIRSSRKVSNPCRGNERIGPNDLVVIHSDAYGPLAEEDEKEKTSIDVQKDLVAVLRQPKKEESVVNGVVDVCVGQEGIWEVTSHSRNAYEFAHTDENGLRKSVRWVLRGKENRDSIGSISGSEQHSKRFTFSVIDPTSRRHPIIAWMTKNGIDVLDRYSPTSVSMHSRSASVVSPAFSAPGDVPASTLPDYNTVETDDQLRNIIVVTGIWVALREGWSTHSPPSEVKQTMNRSLTTNTPSTQQRLRVSQFDGNSSGSSSPVQGALQRGLRPLSYQAHGARLEPQNGQSSYAPESWEQVTGNGSGEAATEKVDTGKASKRRHHRRQRRCLLCIGRKSPAPSDTSSHRASMPRRGQTSTIRNAPLSTGRQNGGVDAEWPPNGAPGGSQRASESVRRQRWRRLASLIKSVGTRRRKSGSLEQI</sequence>
<dbReference type="EMBL" id="JALBCA010000021">
    <property type="protein sequence ID" value="KAI2389889.1"/>
    <property type="molecule type" value="Genomic_DNA"/>
</dbReference>